<evidence type="ECO:0000256" key="5">
    <source>
        <dbReference type="ARBA" id="ARBA00023040"/>
    </source>
</evidence>
<evidence type="ECO:0000256" key="8">
    <source>
        <dbReference type="ARBA" id="ARBA00023224"/>
    </source>
</evidence>
<feature type="transmembrane region" description="Helical" evidence="11">
    <location>
        <begin position="304"/>
        <end position="324"/>
    </location>
</feature>
<accession>A0ABN9L9Z2</accession>
<evidence type="ECO:0000256" key="3">
    <source>
        <dbReference type="ARBA" id="ARBA00022692"/>
    </source>
</evidence>
<keyword evidence="3 9" id="KW-0812">Transmembrane</keyword>
<dbReference type="PROSITE" id="PS00237">
    <property type="entry name" value="G_PROTEIN_RECEP_F1_1"/>
    <property type="match status" value="1"/>
</dbReference>
<evidence type="ECO:0000256" key="9">
    <source>
        <dbReference type="RuleBase" id="RU000688"/>
    </source>
</evidence>
<dbReference type="PANTHER" id="PTHR10489">
    <property type="entry name" value="CELL ADHESION MOLECULE"/>
    <property type="match status" value="1"/>
</dbReference>
<keyword evidence="4 11" id="KW-1133">Transmembrane helix</keyword>
<feature type="transmembrane region" description="Helical" evidence="11">
    <location>
        <begin position="143"/>
        <end position="166"/>
    </location>
</feature>
<dbReference type="Pfam" id="PF00001">
    <property type="entry name" value="7tm_1"/>
    <property type="match status" value="1"/>
</dbReference>
<feature type="signal peptide" evidence="12">
    <location>
        <begin position="1"/>
        <end position="48"/>
    </location>
</feature>
<dbReference type="PRINTS" id="PR00237">
    <property type="entry name" value="GPCRRHODOPSN"/>
</dbReference>
<dbReference type="InterPro" id="IPR017452">
    <property type="entry name" value="GPCR_Rhodpsn_7TM"/>
</dbReference>
<evidence type="ECO:0000256" key="1">
    <source>
        <dbReference type="ARBA" id="ARBA00004651"/>
    </source>
</evidence>
<keyword evidence="7 9" id="KW-0675">Receptor</keyword>
<comment type="similarity">
    <text evidence="9">Belongs to the G-protein coupled receptor 1 family.</text>
</comment>
<feature type="region of interest" description="Disordered" evidence="10">
    <location>
        <begin position="395"/>
        <end position="419"/>
    </location>
</feature>
<dbReference type="InterPro" id="IPR000276">
    <property type="entry name" value="GPCR_Rhodpsn"/>
</dbReference>
<dbReference type="SUPFAM" id="SSF81321">
    <property type="entry name" value="Family A G protein-coupled receptor-like"/>
    <property type="match status" value="1"/>
</dbReference>
<feature type="transmembrane region" description="Helical" evidence="11">
    <location>
        <begin position="109"/>
        <end position="131"/>
    </location>
</feature>
<feature type="transmembrane region" description="Helical" evidence="11">
    <location>
        <begin position="270"/>
        <end position="292"/>
    </location>
</feature>
<name>A0ABN9L9Z2_9NEOB</name>
<evidence type="ECO:0000313" key="15">
    <source>
        <dbReference type="Proteomes" id="UP001176940"/>
    </source>
</evidence>
<dbReference type="PROSITE" id="PS50262">
    <property type="entry name" value="G_PROTEIN_RECEP_F1_2"/>
    <property type="match status" value="1"/>
</dbReference>
<protein>
    <recommendedName>
        <fullName evidence="13">G-protein coupled receptors family 1 profile domain-containing protein</fullName>
    </recommendedName>
</protein>
<dbReference type="InterPro" id="IPR001718">
    <property type="entry name" value="Chemokine_CCR7"/>
</dbReference>
<dbReference type="Proteomes" id="UP001176940">
    <property type="component" value="Unassembled WGS sequence"/>
</dbReference>
<dbReference type="EMBL" id="CAUEEQ010011372">
    <property type="protein sequence ID" value="CAJ0935558.1"/>
    <property type="molecule type" value="Genomic_DNA"/>
</dbReference>
<evidence type="ECO:0000256" key="6">
    <source>
        <dbReference type="ARBA" id="ARBA00023136"/>
    </source>
</evidence>
<evidence type="ECO:0000256" key="4">
    <source>
        <dbReference type="ARBA" id="ARBA00022989"/>
    </source>
</evidence>
<keyword evidence="8 9" id="KW-0807">Transducer</keyword>
<dbReference type="InterPro" id="IPR000355">
    <property type="entry name" value="Chemokine_rcpt"/>
</dbReference>
<evidence type="ECO:0000256" key="7">
    <source>
        <dbReference type="ARBA" id="ARBA00023170"/>
    </source>
</evidence>
<keyword evidence="5 9" id="KW-0297">G-protein coupled receptor</keyword>
<keyword evidence="15" id="KW-1185">Reference proteome</keyword>
<dbReference type="PANTHER" id="PTHR10489:SF635">
    <property type="entry name" value="C-C CHEMOKINE RECEPTOR TYPE 7"/>
    <property type="match status" value="1"/>
</dbReference>
<proteinExistence type="inferred from homology"/>
<keyword evidence="6 11" id="KW-0472">Membrane</keyword>
<evidence type="ECO:0000313" key="14">
    <source>
        <dbReference type="EMBL" id="CAJ0935558.1"/>
    </source>
</evidence>
<reference evidence="14" key="1">
    <citation type="submission" date="2023-07" db="EMBL/GenBank/DDBJ databases">
        <authorList>
            <person name="Stuckert A."/>
        </authorList>
    </citation>
    <scope>NUCLEOTIDE SEQUENCE</scope>
</reference>
<dbReference type="Gene3D" id="1.20.1070.10">
    <property type="entry name" value="Rhodopsin 7-helix transmembrane proteins"/>
    <property type="match status" value="1"/>
</dbReference>
<keyword evidence="12" id="KW-0732">Signal</keyword>
<dbReference type="InterPro" id="IPR050119">
    <property type="entry name" value="CCR1-9-like"/>
</dbReference>
<feature type="transmembrane region" description="Helical" evidence="11">
    <location>
        <begin position="226"/>
        <end position="250"/>
    </location>
</feature>
<feature type="transmembrane region" description="Helical" evidence="11">
    <location>
        <begin position="351"/>
        <end position="370"/>
    </location>
</feature>
<keyword evidence="2" id="KW-1003">Cell membrane</keyword>
<gene>
    <name evidence="14" type="ORF">RIMI_LOCUS6358387</name>
</gene>
<organism evidence="14 15">
    <name type="scientific">Ranitomeya imitator</name>
    <name type="common">mimic poison frog</name>
    <dbReference type="NCBI Taxonomy" id="111125"/>
    <lineage>
        <taxon>Eukaryota</taxon>
        <taxon>Metazoa</taxon>
        <taxon>Chordata</taxon>
        <taxon>Craniata</taxon>
        <taxon>Vertebrata</taxon>
        <taxon>Euteleostomi</taxon>
        <taxon>Amphibia</taxon>
        <taxon>Batrachia</taxon>
        <taxon>Anura</taxon>
        <taxon>Neobatrachia</taxon>
        <taxon>Hyloidea</taxon>
        <taxon>Dendrobatidae</taxon>
        <taxon>Dendrobatinae</taxon>
        <taxon>Ranitomeya</taxon>
    </lineage>
</organism>
<dbReference type="PRINTS" id="PR00641">
    <property type="entry name" value="CHEMOKINER7"/>
</dbReference>
<comment type="subcellular location">
    <subcellularLocation>
        <location evidence="1">Cell membrane</location>
        <topology evidence="1">Multi-pass membrane protein</topology>
    </subcellularLocation>
</comment>
<evidence type="ECO:0000256" key="2">
    <source>
        <dbReference type="ARBA" id="ARBA00022475"/>
    </source>
</evidence>
<dbReference type="PRINTS" id="PR00657">
    <property type="entry name" value="CCCHEMOKINER"/>
</dbReference>
<evidence type="ECO:0000256" key="10">
    <source>
        <dbReference type="SAM" id="MobiDB-lite"/>
    </source>
</evidence>
<evidence type="ECO:0000256" key="12">
    <source>
        <dbReference type="SAM" id="SignalP"/>
    </source>
</evidence>
<feature type="chain" id="PRO_5045241873" description="G-protein coupled receptors family 1 profile domain-containing protein" evidence="12">
    <location>
        <begin position="49"/>
        <end position="419"/>
    </location>
</feature>
<sequence length="419" mass="47460">MIQGGETFIDFTAQTGSQSPTTMLQLRGSEFLLVVLVLAVLQVHSTKADLESNNSANSSISPFTPVSDGIGNSTDMTTEDDYLTLIMDDYQEQCKKGDVRDFSSIFLPLMYFIICIVGLSGNGMVLLRYLYFKRLKTGTDYYMLNLAIADIVFLFTLPFWAVSISYRWVFGMEMCKVIYSLYKMSFISGMFLLLSVSIERYFAIVQAPSAHRHRSKTVLISKLSSVCIWVLAFTLSIPEMINSGVTIMYGKETCTILPTDFKSFNAMLTIIQMVLGFLLPFLIMSFCYSMIIRTLLRARNFEKYKAIKVIIAIVIAFVVFQLPYNSVLLVKNFYNSSDCTVSKKLDIADDITYSLACLRCCLNPFLYAIIGIKFRNDMCKFFKDLGCLSQEKFSKWSTSKPSKRSSFAMETETTTTYSP</sequence>
<evidence type="ECO:0000259" key="13">
    <source>
        <dbReference type="PROSITE" id="PS50262"/>
    </source>
</evidence>
<comment type="caution">
    <text evidence="14">The sequence shown here is derived from an EMBL/GenBank/DDBJ whole genome shotgun (WGS) entry which is preliminary data.</text>
</comment>
<feature type="transmembrane region" description="Helical" evidence="11">
    <location>
        <begin position="186"/>
        <end position="205"/>
    </location>
</feature>
<evidence type="ECO:0000256" key="11">
    <source>
        <dbReference type="SAM" id="Phobius"/>
    </source>
</evidence>
<feature type="domain" description="G-protein coupled receptors family 1 profile" evidence="13">
    <location>
        <begin position="121"/>
        <end position="367"/>
    </location>
</feature>